<comment type="caution">
    <text evidence="2">The sequence shown here is derived from an EMBL/GenBank/DDBJ whole genome shotgun (WGS) entry which is preliminary data.</text>
</comment>
<sequence>CISGNKNSRIMPLVFSLMTKKSMESYRRLFQGLIDFAKEHDVDLSPQIVLTDFEVAVINAVQSKFDNVWNKRIQTSGLATRYGTDKDFSILMRHIPALAFLPHSEIPVAFDELKDHIPWFEDNYVHSRVRHVHRNSILIWSEPSFPPDFWSVSENIEFAYPRTQNVIEDWHRRWEILVSCAHLGVFKIIKELRKEQNKVEVSIEAILQ</sequence>
<feature type="domain" description="MULE transposase" evidence="1">
    <location>
        <begin position="3"/>
        <end position="65"/>
    </location>
</feature>
<evidence type="ECO:0000313" key="3">
    <source>
        <dbReference type="Proteomes" id="UP000789901"/>
    </source>
</evidence>
<dbReference type="InterPro" id="IPR018289">
    <property type="entry name" value="MULE_transposase_dom"/>
</dbReference>
<proteinExistence type="predicted"/>
<dbReference type="Proteomes" id="UP000789901">
    <property type="component" value="Unassembled WGS sequence"/>
</dbReference>
<dbReference type="Pfam" id="PF10551">
    <property type="entry name" value="MULE"/>
    <property type="match status" value="1"/>
</dbReference>
<gene>
    <name evidence="2" type="ORF">GMARGA_LOCUS38715</name>
</gene>
<evidence type="ECO:0000313" key="2">
    <source>
        <dbReference type="EMBL" id="CAG8847526.1"/>
    </source>
</evidence>
<evidence type="ECO:0000259" key="1">
    <source>
        <dbReference type="Pfam" id="PF10551"/>
    </source>
</evidence>
<dbReference type="EMBL" id="CAJVQB010088082">
    <property type="protein sequence ID" value="CAG8847526.1"/>
    <property type="molecule type" value="Genomic_DNA"/>
</dbReference>
<name>A0ABN7X6B0_GIGMA</name>
<organism evidence="2 3">
    <name type="scientific">Gigaspora margarita</name>
    <dbReference type="NCBI Taxonomy" id="4874"/>
    <lineage>
        <taxon>Eukaryota</taxon>
        <taxon>Fungi</taxon>
        <taxon>Fungi incertae sedis</taxon>
        <taxon>Mucoromycota</taxon>
        <taxon>Glomeromycotina</taxon>
        <taxon>Glomeromycetes</taxon>
        <taxon>Diversisporales</taxon>
        <taxon>Gigasporaceae</taxon>
        <taxon>Gigaspora</taxon>
    </lineage>
</organism>
<keyword evidence="3" id="KW-1185">Reference proteome</keyword>
<feature type="non-terminal residue" evidence="2">
    <location>
        <position position="1"/>
    </location>
</feature>
<feature type="non-terminal residue" evidence="2">
    <location>
        <position position="208"/>
    </location>
</feature>
<accession>A0ABN7X6B0</accession>
<reference evidence="2 3" key="1">
    <citation type="submission" date="2021-06" db="EMBL/GenBank/DDBJ databases">
        <authorList>
            <person name="Kallberg Y."/>
            <person name="Tangrot J."/>
            <person name="Rosling A."/>
        </authorList>
    </citation>
    <scope>NUCLEOTIDE SEQUENCE [LARGE SCALE GENOMIC DNA]</scope>
    <source>
        <strain evidence="2 3">120-4 pot B 10/14</strain>
    </source>
</reference>
<protein>
    <submittedName>
        <fullName evidence="2">40219_t:CDS:1</fullName>
    </submittedName>
</protein>